<accession>C0G329</accession>
<dbReference type="Proteomes" id="UP000003678">
    <property type="component" value="Unassembled WGS sequence"/>
</dbReference>
<organism evidence="1 2">
    <name type="scientific">Brucella ceti str. Cudo</name>
    <dbReference type="NCBI Taxonomy" id="595497"/>
    <lineage>
        <taxon>Bacteria</taxon>
        <taxon>Pseudomonadati</taxon>
        <taxon>Pseudomonadota</taxon>
        <taxon>Alphaproteobacteria</taxon>
        <taxon>Hyphomicrobiales</taxon>
        <taxon>Brucellaceae</taxon>
        <taxon>Brucella/Ochrobactrum group</taxon>
        <taxon>Brucella</taxon>
    </lineage>
</organism>
<evidence type="ECO:0000313" key="1">
    <source>
        <dbReference type="EMBL" id="EEH15161.1"/>
    </source>
</evidence>
<dbReference type="EMBL" id="ACJD01000001">
    <property type="protein sequence ID" value="EEH15161.1"/>
    <property type="molecule type" value="Genomic_DNA"/>
</dbReference>
<reference evidence="1 2" key="1">
    <citation type="submission" date="2009-03" db="EMBL/GenBank/DDBJ databases">
        <authorList>
            <person name="Setubal J.C."/>
            <person name="Boyle S."/>
            <person name="Crasta O.R."/>
            <person name="Gillespie J.J."/>
            <person name="Kenyon R.W."/>
            <person name="Lu J."/>
            <person name="Mane S."/>
            <person name="Nagrani S."/>
            <person name="Shallom J.M."/>
            <person name="Shallom S."/>
            <person name="Shukla M."/>
            <person name="Snyder E.E."/>
            <person name="Sobral B.W."/>
            <person name="Wattam A.R."/>
            <person name="Will R."/>
            <person name="Williams K."/>
            <person name="Yoo H."/>
            <person name="Bruce D.H."/>
            <person name="Detter C."/>
            <person name="Munk C."/>
            <person name="Brettin T.S."/>
            <person name="Ficht T."/>
        </authorList>
    </citation>
    <scope>NUCLEOTIDE SEQUENCE [LARGE SCALE GENOMIC DNA]</scope>
    <source>
        <strain evidence="1 2">Cudo</strain>
    </source>
</reference>
<evidence type="ECO:0000313" key="2">
    <source>
        <dbReference type="Proteomes" id="UP000003678"/>
    </source>
</evidence>
<protein>
    <submittedName>
        <fullName evidence="1">Uncharacterized protein</fullName>
    </submittedName>
</protein>
<name>C0G329_9HYPH</name>
<comment type="caution">
    <text evidence="1">The sequence shown here is derived from an EMBL/GenBank/DDBJ whole genome shotgun (WGS) entry which is preliminary data.</text>
</comment>
<sequence>MANCKWPTAAKAFGKADKPFLIPVFAAFMLRQVVPPDCKML</sequence>
<dbReference type="AlphaFoldDB" id="C0G329"/>
<gene>
    <name evidence="1" type="ORF">BCETI_1000062</name>
</gene>
<proteinExistence type="predicted"/>